<dbReference type="AlphaFoldDB" id="A0A2J6RK85"/>
<sequence length="225" mass="23293">MLLTTLYLLFLGVTVSASAIPAPLFSPLSSRQAGTSAASMLLVIAPTSGSCGDAPAAGECATNVDAAPYLIKAMTDYGITSPPEIAAVLSLIAYESGDFKYNINHYPAPGRPGQGTRNMQMPNYNLMYAQSIPALASQLSTITTATSTSGLSDDQLNAIRALVLPDEYSFASGAWFLTTQCVSARPAIQAGGQAGYAAYLSCVGTSATADRLAYWTRANTALGIA</sequence>
<protein>
    <submittedName>
        <fullName evidence="2">Uncharacterized protein</fullName>
    </submittedName>
</protein>
<keyword evidence="1" id="KW-0732">Signal</keyword>
<evidence type="ECO:0000256" key="1">
    <source>
        <dbReference type="SAM" id="SignalP"/>
    </source>
</evidence>
<reference evidence="2 3" key="1">
    <citation type="submission" date="2016-04" db="EMBL/GenBank/DDBJ databases">
        <title>A degradative enzymes factory behind the ericoid mycorrhizal symbiosis.</title>
        <authorList>
            <consortium name="DOE Joint Genome Institute"/>
            <person name="Martino E."/>
            <person name="Morin E."/>
            <person name="Grelet G."/>
            <person name="Kuo A."/>
            <person name="Kohler A."/>
            <person name="Daghino S."/>
            <person name="Barry K."/>
            <person name="Choi C."/>
            <person name="Cichocki N."/>
            <person name="Clum A."/>
            <person name="Copeland A."/>
            <person name="Hainaut M."/>
            <person name="Haridas S."/>
            <person name="Labutti K."/>
            <person name="Lindquist E."/>
            <person name="Lipzen A."/>
            <person name="Khouja H.-R."/>
            <person name="Murat C."/>
            <person name="Ohm R."/>
            <person name="Olson A."/>
            <person name="Spatafora J."/>
            <person name="Veneault-Fourrey C."/>
            <person name="Henrissat B."/>
            <person name="Grigoriev I."/>
            <person name="Martin F."/>
            <person name="Perotto S."/>
        </authorList>
    </citation>
    <scope>NUCLEOTIDE SEQUENCE [LARGE SCALE GENOMIC DNA]</scope>
    <source>
        <strain evidence="2 3">F</strain>
    </source>
</reference>
<name>A0A2J6RK85_HYAVF</name>
<organism evidence="2 3">
    <name type="scientific">Hyaloscypha variabilis (strain UAMH 11265 / GT02V1 / F)</name>
    <name type="common">Meliniomyces variabilis</name>
    <dbReference type="NCBI Taxonomy" id="1149755"/>
    <lineage>
        <taxon>Eukaryota</taxon>
        <taxon>Fungi</taxon>
        <taxon>Dikarya</taxon>
        <taxon>Ascomycota</taxon>
        <taxon>Pezizomycotina</taxon>
        <taxon>Leotiomycetes</taxon>
        <taxon>Helotiales</taxon>
        <taxon>Hyaloscyphaceae</taxon>
        <taxon>Hyaloscypha</taxon>
        <taxon>Hyaloscypha variabilis</taxon>
    </lineage>
</organism>
<keyword evidence="3" id="KW-1185">Reference proteome</keyword>
<proteinExistence type="predicted"/>
<dbReference type="EMBL" id="KZ613947">
    <property type="protein sequence ID" value="PMD38933.1"/>
    <property type="molecule type" value="Genomic_DNA"/>
</dbReference>
<dbReference type="STRING" id="1149755.A0A2J6RK85"/>
<dbReference type="OrthoDB" id="2349272at2759"/>
<evidence type="ECO:0000313" key="2">
    <source>
        <dbReference type="EMBL" id="PMD38933.1"/>
    </source>
</evidence>
<gene>
    <name evidence="2" type="ORF">L207DRAFT_513422</name>
</gene>
<evidence type="ECO:0000313" key="3">
    <source>
        <dbReference type="Proteomes" id="UP000235786"/>
    </source>
</evidence>
<feature type="chain" id="PRO_5014347336" evidence="1">
    <location>
        <begin position="20"/>
        <end position="225"/>
    </location>
</feature>
<dbReference type="Proteomes" id="UP000235786">
    <property type="component" value="Unassembled WGS sequence"/>
</dbReference>
<accession>A0A2J6RK85</accession>
<feature type="signal peptide" evidence="1">
    <location>
        <begin position="1"/>
        <end position="19"/>
    </location>
</feature>